<dbReference type="GO" id="GO:0003700">
    <property type="term" value="F:DNA-binding transcription factor activity"/>
    <property type="evidence" value="ECO:0007669"/>
    <property type="project" value="InterPro"/>
</dbReference>
<dbReference type="PANTHER" id="PTHR45988">
    <property type="entry name" value="C2H2 TYPE ZINC FINGER TRANSCRIPTION FACTOR FAMILY-RELATED"/>
    <property type="match status" value="1"/>
</dbReference>
<keyword evidence="5" id="KW-0805">Transcription regulation</keyword>
<evidence type="ECO:0000256" key="8">
    <source>
        <dbReference type="SAM" id="MobiDB-lite"/>
    </source>
</evidence>
<feature type="domain" description="C2H2-type" evidence="9">
    <location>
        <begin position="26"/>
        <end position="53"/>
    </location>
</feature>
<dbReference type="GO" id="GO:0000976">
    <property type="term" value="F:transcription cis-regulatory region binding"/>
    <property type="evidence" value="ECO:0007669"/>
    <property type="project" value="TreeGrafter"/>
</dbReference>
<reference evidence="10 11" key="1">
    <citation type="submission" date="2023-10" db="EMBL/GenBank/DDBJ databases">
        <title>Chromosome-scale genome assembly provides insights into flower coloration mechanisms of Canna indica.</title>
        <authorList>
            <person name="Li C."/>
        </authorList>
    </citation>
    <scope>NUCLEOTIDE SEQUENCE [LARGE SCALE GENOMIC DNA]</scope>
    <source>
        <tissue evidence="10">Flower</tissue>
    </source>
</reference>
<feature type="compositionally biased region" description="Basic and acidic residues" evidence="8">
    <location>
        <begin position="132"/>
        <end position="145"/>
    </location>
</feature>
<keyword evidence="6" id="KW-0804">Transcription</keyword>
<evidence type="ECO:0000256" key="1">
    <source>
        <dbReference type="ARBA" id="ARBA00022723"/>
    </source>
</evidence>
<dbReference type="Proteomes" id="UP001327560">
    <property type="component" value="Chromosome 8"/>
</dbReference>
<accession>A0AAQ3L1D2</accession>
<evidence type="ECO:0000259" key="9">
    <source>
        <dbReference type="PROSITE" id="PS50157"/>
    </source>
</evidence>
<sequence length="174" mass="18210">MLACGNRTLSFVASRPPPLAHAKAEFKCSICGKAFGSYQALGGHKASHRKLNASDGGAGEEVSAMSSSAASAFGSSAAVAGATSSGGKVHQCSVCFKTFPSRLSVGRTQEVPLRSEPQWRRSQRRGSINRVRGRELEPQGLRSERAGGAGVRVGRQQMVRGRGEGGRNAKPDAL</sequence>
<dbReference type="PROSITE" id="PS00028">
    <property type="entry name" value="ZINC_FINGER_C2H2_1"/>
    <property type="match status" value="1"/>
</dbReference>
<dbReference type="InterPro" id="IPR013087">
    <property type="entry name" value="Znf_C2H2_type"/>
</dbReference>
<dbReference type="PROSITE" id="PS50157">
    <property type="entry name" value="ZINC_FINGER_C2H2_2"/>
    <property type="match status" value="1"/>
</dbReference>
<evidence type="ECO:0000313" key="11">
    <source>
        <dbReference type="Proteomes" id="UP001327560"/>
    </source>
</evidence>
<evidence type="ECO:0000256" key="2">
    <source>
        <dbReference type="ARBA" id="ARBA00022737"/>
    </source>
</evidence>
<feature type="region of interest" description="Disordered" evidence="8">
    <location>
        <begin position="107"/>
        <end position="174"/>
    </location>
</feature>
<keyword evidence="11" id="KW-1185">Reference proteome</keyword>
<dbReference type="AlphaFoldDB" id="A0AAQ3L1D2"/>
<evidence type="ECO:0000256" key="4">
    <source>
        <dbReference type="ARBA" id="ARBA00022833"/>
    </source>
</evidence>
<organism evidence="10 11">
    <name type="scientific">Canna indica</name>
    <name type="common">Indian-shot</name>
    <dbReference type="NCBI Taxonomy" id="4628"/>
    <lineage>
        <taxon>Eukaryota</taxon>
        <taxon>Viridiplantae</taxon>
        <taxon>Streptophyta</taxon>
        <taxon>Embryophyta</taxon>
        <taxon>Tracheophyta</taxon>
        <taxon>Spermatophyta</taxon>
        <taxon>Magnoliopsida</taxon>
        <taxon>Liliopsida</taxon>
        <taxon>Zingiberales</taxon>
        <taxon>Cannaceae</taxon>
        <taxon>Canna</taxon>
    </lineage>
</organism>
<keyword evidence="3 7" id="KW-0863">Zinc-finger</keyword>
<evidence type="ECO:0000256" key="7">
    <source>
        <dbReference type="PROSITE-ProRule" id="PRU00042"/>
    </source>
</evidence>
<evidence type="ECO:0000256" key="3">
    <source>
        <dbReference type="ARBA" id="ARBA00022771"/>
    </source>
</evidence>
<proteinExistence type="predicted"/>
<dbReference type="Gene3D" id="3.30.160.60">
    <property type="entry name" value="Classic Zinc Finger"/>
    <property type="match status" value="1"/>
</dbReference>
<dbReference type="GO" id="GO:0008270">
    <property type="term" value="F:zinc ion binding"/>
    <property type="evidence" value="ECO:0007669"/>
    <property type="project" value="UniProtKB-KW"/>
</dbReference>
<dbReference type="InterPro" id="IPR044653">
    <property type="entry name" value="AZF1/2/3-like"/>
</dbReference>
<dbReference type="InterPro" id="IPR036236">
    <property type="entry name" value="Znf_C2H2_sf"/>
</dbReference>
<keyword evidence="4" id="KW-0862">Zinc</keyword>
<keyword evidence="1" id="KW-0479">Metal-binding</keyword>
<dbReference type="GO" id="GO:0005634">
    <property type="term" value="C:nucleus"/>
    <property type="evidence" value="ECO:0007669"/>
    <property type="project" value="TreeGrafter"/>
</dbReference>
<keyword evidence="2" id="KW-0677">Repeat</keyword>
<gene>
    <name evidence="10" type="ORF">Cni_G26078</name>
</gene>
<feature type="compositionally biased region" description="Basic and acidic residues" evidence="8">
    <location>
        <begin position="161"/>
        <end position="174"/>
    </location>
</feature>
<dbReference type="EMBL" id="CP136897">
    <property type="protein sequence ID" value="WOL17287.1"/>
    <property type="molecule type" value="Genomic_DNA"/>
</dbReference>
<dbReference type="Pfam" id="PF13912">
    <property type="entry name" value="zf-C2H2_6"/>
    <property type="match status" value="1"/>
</dbReference>
<name>A0AAQ3L1D2_9LILI</name>
<evidence type="ECO:0000313" key="10">
    <source>
        <dbReference type="EMBL" id="WOL17287.1"/>
    </source>
</evidence>
<evidence type="ECO:0000256" key="6">
    <source>
        <dbReference type="ARBA" id="ARBA00023163"/>
    </source>
</evidence>
<protein>
    <recommendedName>
        <fullName evidence="9">C2H2-type domain-containing protein</fullName>
    </recommendedName>
</protein>
<evidence type="ECO:0000256" key="5">
    <source>
        <dbReference type="ARBA" id="ARBA00023015"/>
    </source>
</evidence>
<dbReference type="PANTHER" id="PTHR45988:SF90">
    <property type="entry name" value="ZINC FINGER PROTEIN ZAT10-LIKE"/>
    <property type="match status" value="1"/>
</dbReference>
<dbReference type="SUPFAM" id="SSF57667">
    <property type="entry name" value="beta-beta-alpha zinc fingers"/>
    <property type="match status" value="1"/>
</dbReference>